<dbReference type="PROSITE" id="PS51257">
    <property type="entry name" value="PROKAR_LIPOPROTEIN"/>
    <property type="match status" value="1"/>
</dbReference>
<dbReference type="RefSeq" id="WP_346247780.1">
    <property type="nucleotide sequence ID" value="NZ_JBDIZK010000010.1"/>
</dbReference>
<evidence type="ECO:0008006" key="3">
    <source>
        <dbReference type="Google" id="ProtNLM"/>
    </source>
</evidence>
<evidence type="ECO:0000313" key="1">
    <source>
        <dbReference type="EMBL" id="MEN3748740.1"/>
    </source>
</evidence>
<accession>A0ABV0BC02</accession>
<sequence>MRSVIFAAVSIMALAGCQERKPSFSADAFEVAKRECGAKDAYIIADTSNTIGFRGTADEHVEQAKCIKQKLAGTDVQTVVLGSAMYGPQEGPEAGKGSNAVR</sequence>
<protein>
    <recommendedName>
        <fullName evidence="3">DUF4156 domain-containing protein</fullName>
    </recommendedName>
</protein>
<keyword evidence="2" id="KW-1185">Reference proteome</keyword>
<dbReference type="EMBL" id="JBDIZK010000010">
    <property type="protein sequence ID" value="MEN3748740.1"/>
    <property type="molecule type" value="Genomic_DNA"/>
</dbReference>
<dbReference type="Proteomes" id="UP001427805">
    <property type="component" value="Unassembled WGS sequence"/>
</dbReference>
<organism evidence="1 2">
    <name type="scientific">Sphingomonas rustica</name>
    <dbReference type="NCBI Taxonomy" id="3103142"/>
    <lineage>
        <taxon>Bacteria</taxon>
        <taxon>Pseudomonadati</taxon>
        <taxon>Pseudomonadota</taxon>
        <taxon>Alphaproteobacteria</taxon>
        <taxon>Sphingomonadales</taxon>
        <taxon>Sphingomonadaceae</taxon>
        <taxon>Sphingomonas</taxon>
    </lineage>
</organism>
<name>A0ABV0BC02_9SPHN</name>
<comment type="caution">
    <text evidence="1">The sequence shown here is derived from an EMBL/GenBank/DDBJ whole genome shotgun (WGS) entry which is preliminary data.</text>
</comment>
<reference evidence="1 2" key="1">
    <citation type="submission" date="2024-05" db="EMBL/GenBank/DDBJ databases">
        <title>Sphingomonas sp. HF-S3 16S ribosomal RNA gene Genome sequencing and assembly.</title>
        <authorList>
            <person name="Lee H."/>
        </authorList>
    </citation>
    <scope>NUCLEOTIDE SEQUENCE [LARGE SCALE GENOMIC DNA]</scope>
    <source>
        <strain evidence="1 2">HF-S3</strain>
    </source>
</reference>
<gene>
    <name evidence="1" type="ORF">TPR58_16310</name>
</gene>
<proteinExistence type="predicted"/>
<evidence type="ECO:0000313" key="2">
    <source>
        <dbReference type="Proteomes" id="UP001427805"/>
    </source>
</evidence>